<dbReference type="Pfam" id="PF05739">
    <property type="entry name" value="SNARE"/>
    <property type="match status" value="1"/>
</dbReference>
<keyword evidence="5 9" id="KW-1133">Transmembrane helix</keyword>
<keyword evidence="4" id="KW-0813">Transport</keyword>
<feature type="transmembrane region" description="Helical" evidence="9">
    <location>
        <begin position="289"/>
        <end position="308"/>
    </location>
</feature>
<evidence type="ECO:0000256" key="6">
    <source>
        <dbReference type="ARBA" id="ARBA00023136"/>
    </source>
</evidence>
<organism evidence="11 12">
    <name type="scientific">Orchesella dallaii</name>
    <dbReference type="NCBI Taxonomy" id="48710"/>
    <lineage>
        <taxon>Eukaryota</taxon>
        <taxon>Metazoa</taxon>
        <taxon>Ecdysozoa</taxon>
        <taxon>Arthropoda</taxon>
        <taxon>Hexapoda</taxon>
        <taxon>Collembola</taxon>
        <taxon>Entomobryomorpha</taxon>
        <taxon>Entomobryoidea</taxon>
        <taxon>Orchesellidae</taxon>
        <taxon>Orchesellinae</taxon>
        <taxon>Orchesella</taxon>
    </lineage>
</organism>
<comment type="caution">
    <text evidence="11">The sequence shown here is derived from an EMBL/GenBank/DDBJ whole genome shotgun (WGS) entry which is preliminary data.</text>
</comment>
<gene>
    <name evidence="11" type="ORF">ODALV1_LOCUS11348</name>
</gene>
<dbReference type="InterPro" id="IPR045242">
    <property type="entry name" value="Syntaxin"/>
</dbReference>
<dbReference type="PROSITE" id="PS50192">
    <property type="entry name" value="T_SNARE"/>
    <property type="match status" value="1"/>
</dbReference>
<keyword evidence="12" id="KW-1185">Reference proteome</keyword>
<evidence type="ECO:0000313" key="12">
    <source>
        <dbReference type="Proteomes" id="UP001642540"/>
    </source>
</evidence>
<dbReference type="Pfam" id="PF00804">
    <property type="entry name" value="Syntaxin"/>
    <property type="match status" value="1"/>
</dbReference>
<dbReference type="PROSITE" id="PS00914">
    <property type="entry name" value="SYNTAXIN"/>
    <property type="match status" value="1"/>
</dbReference>
<evidence type="ECO:0000259" key="10">
    <source>
        <dbReference type="PROSITE" id="PS50192"/>
    </source>
</evidence>
<keyword evidence="6 9" id="KW-0472">Membrane</keyword>
<dbReference type="InterPro" id="IPR006012">
    <property type="entry name" value="Syntaxin/epimorphin_CS"/>
</dbReference>
<evidence type="ECO:0000256" key="3">
    <source>
        <dbReference type="ARBA" id="ARBA00022692"/>
    </source>
</evidence>
<sequence length="310" mass="35573">MVRDRLSEFRRKANISDGGGDLDNDRMTNMDGGAETSTNGTVVIEMQRLDNELDYFFGQVAEVKKMIDDLKSDVDKVKSLHSKILSTPIPDERKKTELDDLMSTIKTSSQVIRSKLKDIEKQNLKAEEEDGGAASVRIRKTQHSALLRNFIDVMNQYQFAQTEYRDRCKARIKRQLEITGSKFSEDDVEDMIEQGNWSVFTQGIIMETEQARQMLADVEARHNDILKLEKSLKELHDLFLEMALLVESQGEVVDRIETHVTGTQDYVEKAREQLKQAEVLQTKARKKKIYIIIILAIIALVLFLIIYLSL</sequence>
<evidence type="ECO:0000256" key="7">
    <source>
        <dbReference type="RuleBase" id="RU003858"/>
    </source>
</evidence>
<evidence type="ECO:0000256" key="4">
    <source>
        <dbReference type="ARBA" id="ARBA00022775"/>
    </source>
</evidence>
<dbReference type="SMART" id="SM00397">
    <property type="entry name" value="t_SNARE"/>
    <property type="match status" value="1"/>
</dbReference>
<protein>
    <recommendedName>
        <fullName evidence="10">t-SNARE coiled-coil homology domain-containing protein</fullName>
    </recommendedName>
</protein>
<dbReference type="Proteomes" id="UP001642540">
    <property type="component" value="Unassembled WGS sequence"/>
</dbReference>
<dbReference type="PANTHER" id="PTHR19957:SF307">
    <property type="entry name" value="PROTEIN SSO1-RELATED"/>
    <property type="match status" value="1"/>
</dbReference>
<dbReference type="EMBL" id="CAXLJM020000034">
    <property type="protein sequence ID" value="CAL8103105.1"/>
    <property type="molecule type" value="Genomic_DNA"/>
</dbReference>
<name>A0ABP1QHE0_9HEXA</name>
<evidence type="ECO:0000256" key="5">
    <source>
        <dbReference type="ARBA" id="ARBA00022989"/>
    </source>
</evidence>
<comment type="similarity">
    <text evidence="2 7">Belongs to the syntaxin family.</text>
</comment>
<proteinExistence type="inferred from homology"/>
<evidence type="ECO:0000313" key="11">
    <source>
        <dbReference type="EMBL" id="CAL8103105.1"/>
    </source>
</evidence>
<comment type="subcellular location">
    <subcellularLocation>
        <location evidence="1">Membrane</location>
        <topology evidence="1">Single-pass type IV membrane protein</topology>
    </subcellularLocation>
</comment>
<keyword evidence="3 9" id="KW-0812">Transmembrane</keyword>
<evidence type="ECO:0000256" key="9">
    <source>
        <dbReference type="SAM" id="Phobius"/>
    </source>
</evidence>
<dbReference type="Gene3D" id="1.20.58.70">
    <property type="match status" value="1"/>
</dbReference>
<feature type="region of interest" description="Disordered" evidence="8">
    <location>
        <begin position="13"/>
        <end position="36"/>
    </location>
</feature>
<dbReference type="CDD" id="cd00179">
    <property type="entry name" value="SynN"/>
    <property type="match status" value="1"/>
</dbReference>
<dbReference type="CDD" id="cd15848">
    <property type="entry name" value="SNARE_syntaxin1-like"/>
    <property type="match status" value="1"/>
</dbReference>
<dbReference type="InterPro" id="IPR000727">
    <property type="entry name" value="T_SNARE_dom"/>
</dbReference>
<dbReference type="PANTHER" id="PTHR19957">
    <property type="entry name" value="SYNTAXIN"/>
    <property type="match status" value="1"/>
</dbReference>
<keyword evidence="4" id="KW-0532">Neurotransmitter transport</keyword>
<accession>A0ABP1QHE0</accession>
<dbReference type="InterPro" id="IPR006011">
    <property type="entry name" value="Syntaxin_N"/>
</dbReference>
<evidence type="ECO:0000256" key="8">
    <source>
        <dbReference type="SAM" id="MobiDB-lite"/>
    </source>
</evidence>
<dbReference type="Gene3D" id="1.20.5.110">
    <property type="match status" value="1"/>
</dbReference>
<dbReference type="InterPro" id="IPR010989">
    <property type="entry name" value="SNARE"/>
</dbReference>
<dbReference type="SMART" id="SM00503">
    <property type="entry name" value="SynN"/>
    <property type="match status" value="1"/>
</dbReference>
<evidence type="ECO:0000256" key="1">
    <source>
        <dbReference type="ARBA" id="ARBA00004211"/>
    </source>
</evidence>
<feature type="domain" description="T-SNARE coiled-coil homology" evidence="10">
    <location>
        <begin position="215"/>
        <end position="277"/>
    </location>
</feature>
<dbReference type="SUPFAM" id="SSF47661">
    <property type="entry name" value="t-snare proteins"/>
    <property type="match status" value="1"/>
</dbReference>
<evidence type="ECO:0000256" key="2">
    <source>
        <dbReference type="ARBA" id="ARBA00009063"/>
    </source>
</evidence>
<reference evidence="11 12" key="1">
    <citation type="submission" date="2024-08" db="EMBL/GenBank/DDBJ databases">
        <authorList>
            <person name="Cucini C."/>
            <person name="Frati F."/>
        </authorList>
    </citation>
    <scope>NUCLEOTIDE SEQUENCE [LARGE SCALE GENOMIC DNA]</scope>
</reference>